<organism evidence="1 2">
    <name type="scientific">Bradyrhizobium diazoefficiens</name>
    <dbReference type="NCBI Taxonomy" id="1355477"/>
    <lineage>
        <taxon>Bacteria</taxon>
        <taxon>Pseudomonadati</taxon>
        <taxon>Pseudomonadota</taxon>
        <taxon>Alphaproteobacteria</taxon>
        <taxon>Hyphomicrobiales</taxon>
        <taxon>Nitrobacteraceae</taxon>
        <taxon>Bradyrhizobium</taxon>
    </lineage>
</organism>
<proteinExistence type="predicted"/>
<sequence>MPKGNCLIVHAAGRQLDLLRGEASRIAKGNNVDWWIDRTDVGTRFCFEDAKAKEAFASTCDNFGVRCRDG</sequence>
<gene>
    <name evidence="1" type="ORF">NK6_5444</name>
</gene>
<dbReference type="Proteomes" id="UP000063308">
    <property type="component" value="Chromosome"/>
</dbReference>
<accession>A0A0E4FZ70</accession>
<reference evidence="1 2" key="1">
    <citation type="submission" date="2014-11" db="EMBL/GenBank/DDBJ databases">
        <title>Symbiosis island explosion on the genome of extra-slow-growing strains of soybean bradyrhizobia with massive insertion sequences.</title>
        <authorList>
            <person name="Iida T."/>
            <person name="Minamisawa K."/>
        </authorList>
    </citation>
    <scope>NUCLEOTIDE SEQUENCE [LARGE SCALE GENOMIC DNA]</scope>
    <source>
        <strain evidence="1 2">NK6</strain>
    </source>
</reference>
<name>A0A0E4FZ70_9BRAD</name>
<dbReference type="EMBL" id="AP014685">
    <property type="protein sequence ID" value="BAR58603.1"/>
    <property type="molecule type" value="Genomic_DNA"/>
</dbReference>
<protein>
    <submittedName>
        <fullName evidence="1">Uncharacterized protein</fullName>
    </submittedName>
</protein>
<evidence type="ECO:0000313" key="1">
    <source>
        <dbReference type="EMBL" id="BAR58603.1"/>
    </source>
</evidence>
<evidence type="ECO:0000313" key="2">
    <source>
        <dbReference type="Proteomes" id="UP000063308"/>
    </source>
</evidence>
<dbReference type="AlphaFoldDB" id="A0A0E4FZ70"/>
<dbReference type="RefSeq" id="WP_060910402.1">
    <property type="nucleotide sequence ID" value="NZ_CP126038.1"/>
</dbReference>